<dbReference type="CDD" id="cd00063">
    <property type="entry name" value="FN3"/>
    <property type="match status" value="3"/>
</dbReference>
<dbReference type="SUPFAM" id="SSF49265">
    <property type="entry name" value="Fibronectin type III"/>
    <property type="match status" value="2"/>
</dbReference>
<dbReference type="EMBL" id="JBHMFC010000062">
    <property type="protein sequence ID" value="MFB9057213.1"/>
    <property type="molecule type" value="Genomic_DNA"/>
</dbReference>
<dbReference type="SMART" id="SM00060">
    <property type="entry name" value="FN3"/>
    <property type="match status" value="3"/>
</dbReference>
<proteinExistence type="predicted"/>
<dbReference type="InterPro" id="IPR003961">
    <property type="entry name" value="FN3_dom"/>
</dbReference>
<protein>
    <submittedName>
        <fullName evidence="2">Fibronectin type III domain-containing protein</fullName>
    </submittedName>
</protein>
<dbReference type="PANTHER" id="PTHR47135">
    <property type="entry name" value="FIBRONECTIN TYPE III DOMAIN-CONTAINING PROTEIN 7"/>
    <property type="match status" value="1"/>
</dbReference>
<dbReference type="InterPro" id="IPR017853">
    <property type="entry name" value="GH"/>
</dbReference>
<feature type="domain" description="Fibronectin type-III" evidence="1">
    <location>
        <begin position="670"/>
        <end position="761"/>
    </location>
</feature>
<dbReference type="PANTHER" id="PTHR47135:SF3">
    <property type="entry name" value="FIBRONECTIN TYPE-III DOMAIN-CONTAINING PROTEIN"/>
    <property type="match status" value="1"/>
</dbReference>
<sequence length="779" mass="89202">MFLKNRYIILFICLFQVVNLWSQNLKTIEIDTTLGHTINRGASGFNVRIADKVWSYTHPDFIEAVKELKPGWLRYFSGTMGDAFSSATGQYDLDYIAMFDHQKPFLKGHRFVEVKGPHRVTDLYQLLGEINGKLIITVNAFSESPEMILELARFCKNNNIKVEAWQFCNEPYFYVPNRNRYWWNDGYDYAAKMQPYAEAIKQIFPEAKLTLNYTWDGVWTFMKEINRFQKEHGAYWNVFSKHSYAPHTGKKETLDEAYKRGNTKLIEATSASAMQQIEDYTWKDIPMVITEFGVWNRPLNGIYSSIYNIEYVMRQLEHTNTEYVGAHEVSDKFVPLHNKNKIIEDAYERGLEINTDTIVTGIRRDLEGKAYKIYHEATNNSEFLYSTNITNAPQVAGLSNTDANGMFAQTYQGSNGYNYLVVTNRSGEANSFQVKTNGKILNQEFFTTYISADSLNTNNTTIQEARYKNGIIAIKPYSISVSKWKTNNKTLLQPTIYQANVVKEGVLLKWGTIEAATNYKIYYGTDVSNLDKVQLVTNQDRALIKGVELNASYFFKVEALNNVNNSELSDPVSIAYKLPNKIKIYKVSRRDDAVTLFWKSVPNATSYLIKYTDENGKAIEIDTKNVFGFRMEGFKDNTEYKFTVTAYNGLGKGISSDTETVLVSSRVPLSPRNVSATITSLNTIEVRWFAQDNVLPNTYYNVYRGEKSHQFTKIASGVKDTIYIDKTADSKSQYYYTVKAETEAGESNFHPNIATAFSVESNEKITIQFIETQSEGYMV</sequence>
<accession>A0ABV5FCP3</accession>
<dbReference type="SUPFAM" id="SSF51445">
    <property type="entry name" value="(Trans)glycosidases"/>
    <property type="match status" value="1"/>
</dbReference>
<dbReference type="InterPro" id="IPR013783">
    <property type="entry name" value="Ig-like_fold"/>
</dbReference>
<evidence type="ECO:0000313" key="2">
    <source>
        <dbReference type="EMBL" id="MFB9057213.1"/>
    </source>
</evidence>
<dbReference type="PROSITE" id="PS50853">
    <property type="entry name" value="FN3"/>
    <property type="match status" value="2"/>
</dbReference>
<dbReference type="Gene3D" id="3.20.20.80">
    <property type="entry name" value="Glycosidases"/>
    <property type="match status" value="1"/>
</dbReference>
<reference evidence="2 3" key="1">
    <citation type="submission" date="2024-09" db="EMBL/GenBank/DDBJ databases">
        <authorList>
            <person name="Sun Q."/>
            <person name="Mori K."/>
        </authorList>
    </citation>
    <scope>NUCLEOTIDE SEQUENCE [LARGE SCALE GENOMIC DNA]</scope>
    <source>
        <strain evidence="2 3">CECT 8622</strain>
    </source>
</reference>
<dbReference type="RefSeq" id="WP_379861437.1">
    <property type="nucleotide sequence ID" value="NZ_JBHMFC010000062.1"/>
</dbReference>
<dbReference type="Pfam" id="PF00041">
    <property type="entry name" value="fn3"/>
    <property type="match status" value="1"/>
</dbReference>
<evidence type="ECO:0000259" key="1">
    <source>
        <dbReference type="PROSITE" id="PS50853"/>
    </source>
</evidence>
<dbReference type="Gene3D" id="2.60.40.10">
    <property type="entry name" value="Immunoglobulins"/>
    <property type="match status" value="3"/>
</dbReference>
<keyword evidence="3" id="KW-1185">Reference proteome</keyword>
<evidence type="ECO:0000313" key="3">
    <source>
        <dbReference type="Proteomes" id="UP001589585"/>
    </source>
</evidence>
<feature type="domain" description="Fibronectin type-III" evidence="1">
    <location>
        <begin position="578"/>
        <end position="666"/>
    </location>
</feature>
<comment type="caution">
    <text evidence="2">The sequence shown here is derived from an EMBL/GenBank/DDBJ whole genome shotgun (WGS) entry which is preliminary data.</text>
</comment>
<dbReference type="InterPro" id="IPR036116">
    <property type="entry name" value="FN3_sf"/>
</dbReference>
<name>A0ABV5FCP3_9FLAO</name>
<gene>
    <name evidence="2" type="ORF">ACFFU9_10715</name>
</gene>
<dbReference type="Proteomes" id="UP001589585">
    <property type="component" value="Unassembled WGS sequence"/>
</dbReference>
<organism evidence="2 3">
    <name type="scientific">Mariniflexile ostreae</name>
    <dbReference type="NCBI Taxonomy" id="1520892"/>
    <lineage>
        <taxon>Bacteria</taxon>
        <taxon>Pseudomonadati</taxon>
        <taxon>Bacteroidota</taxon>
        <taxon>Flavobacteriia</taxon>
        <taxon>Flavobacteriales</taxon>
        <taxon>Flavobacteriaceae</taxon>
        <taxon>Mariniflexile</taxon>
    </lineage>
</organism>
<feature type="non-terminal residue" evidence="2">
    <location>
        <position position="779"/>
    </location>
</feature>